<dbReference type="AlphaFoldDB" id="A0A0G0L4F2"/>
<dbReference type="GO" id="GO:0003735">
    <property type="term" value="F:structural constituent of ribosome"/>
    <property type="evidence" value="ECO:0007669"/>
    <property type="project" value="InterPro"/>
</dbReference>
<dbReference type="PANTHER" id="PTHR12899:SF3">
    <property type="entry name" value="LARGE RIBOSOMAL SUBUNIT PROTEIN UL18M"/>
    <property type="match status" value="1"/>
</dbReference>
<dbReference type="GO" id="GO:0006412">
    <property type="term" value="P:translation"/>
    <property type="evidence" value="ECO:0007669"/>
    <property type="project" value="UniProtKB-UniRule"/>
</dbReference>
<evidence type="ECO:0000256" key="3">
    <source>
        <dbReference type="ARBA" id="ARBA00022884"/>
    </source>
</evidence>
<comment type="function">
    <text evidence="7">This is one of the proteins that bind and probably mediate the attachment of the 5S RNA into the large ribosomal subunit, where it forms part of the central protuberance.</text>
</comment>
<dbReference type="HAMAP" id="MF_01337_B">
    <property type="entry name" value="Ribosomal_uL18_B"/>
    <property type="match status" value="1"/>
</dbReference>
<comment type="subunit">
    <text evidence="7">Part of the 50S ribosomal subunit; part of the 5S rRNA/L5/L18/L25 subcomplex. Contacts the 5S and 23S rRNAs.</text>
</comment>
<dbReference type="GO" id="GO:1990904">
    <property type="term" value="C:ribonucleoprotein complex"/>
    <property type="evidence" value="ECO:0007669"/>
    <property type="project" value="UniProtKB-KW"/>
</dbReference>
<evidence type="ECO:0000256" key="7">
    <source>
        <dbReference type="HAMAP-Rule" id="MF_01337"/>
    </source>
</evidence>
<dbReference type="InterPro" id="IPR057268">
    <property type="entry name" value="Ribosomal_L18"/>
</dbReference>
<keyword evidence="3 7" id="KW-0694">RNA-binding</keyword>
<evidence type="ECO:0000256" key="2">
    <source>
        <dbReference type="ARBA" id="ARBA00022730"/>
    </source>
</evidence>
<feature type="region of interest" description="Disordered" evidence="8">
    <location>
        <begin position="1"/>
        <end position="20"/>
    </location>
</feature>
<reference evidence="9 10" key="1">
    <citation type="journal article" date="2015" name="Nature">
        <title>rRNA introns, odd ribosomes, and small enigmatic genomes across a large radiation of phyla.</title>
        <authorList>
            <person name="Brown C.T."/>
            <person name="Hug L.A."/>
            <person name="Thomas B.C."/>
            <person name="Sharon I."/>
            <person name="Castelle C.J."/>
            <person name="Singh A."/>
            <person name="Wilkins M.J."/>
            <person name="Williams K.H."/>
            <person name="Banfield J.F."/>
        </authorList>
    </citation>
    <scope>NUCLEOTIDE SEQUENCE [LARGE SCALE GENOMIC DNA]</scope>
</reference>
<comment type="caution">
    <text evidence="9">The sequence shown here is derived from an EMBL/GenBank/DDBJ whole genome shotgun (WGS) entry which is preliminary data.</text>
</comment>
<dbReference type="PATRIC" id="fig|1618334.3.peg.781"/>
<dbReference type="SUPFAM" id="SSF53137">
    <property type="entry name" value="Translational machinery components"/>
    <property type="match status" value="1"/>
</dbReference>
<protein>
    <recommendedName>
        <fullName evidence="6 7">Large ribosomal subunit protein uL18</fullName>
    </recommendedName>
</protein>
<evidence type="ECO:0000256" key="6">
    <source>
        <dbReference type="ARBA" id="ARBA00035197"/>
    </source>
</evidence>
<dbReference type="Proteomes" id="UP000033934">
    <property type="component" value="Unassembled WGS sequence"/>
</dbReference>
<accession>A0A0G0L4F2</accession>
<gene>
    <name evidence="7" type="primary">rplR</name>
    <name evidence="9" type="ORF">UT11_C0061G0019</name>
</gene>
<dbReference type="InterPro" id="IPR005484">
    <property type="entry name" value="Ribosomal_uL18_bac/plant/anim"/>
</dbReference>
<sequence>MNKNKLSKSRRQSVRMKIKPQSSRFRLSVFRSNKHIYAQIIDENLGKTLVSASDMEKSSDDKSSSIKDNKSIGLRLAQKAIKNKIEKVYFDRGQCTYHGRIKELADGAREGGLIF</sequence>
<feature type="compositionally biased region" description="Basic residues" evidence="8">
    <location>
        <begin position="1"/>
        <end position="18"/>
    </location>
</feature>
<keyword evidence="5 7" id="KW-0687">Ribonucleoprotein</keyword>
<proteinExistence type="inferred from homology"/>
<dbReference type="CDD" id="cd00432">
    <property type="entry name" value="Ribosomal_L18_L5e"/>
    <property type="match status" value="1"/>
</dbReference>
<evidence type="ECO:0000256" key="4">
    <source>
        <dbReference type="ARBA" id="ARBA00022980"/>
    </source>
</evidence>
<comment type="similarity">
    <text evidence="1 7">Belongs to the universal ribosomal protein uL18 family.</text>
</comment>
<dbReference type="PANTHER" id="PTHR12899">
    <property type="entry name" value="39S RIBOSOMAL PROTEIN L18, MITOCHONDRIAL"/>
    <property type="match status" value="1"/>
</dbReference>
<dbReference type="FunFam" id="3.30.420.100:FF:000001">
    <property type="entry name" value="50S ribosomal protein L18"/>
    <property type="match status" value="1"/>
</dbReference>
<dbReference type="GO" id="GO:0008097">
    <property type="term" value="F:5S rRNA binding"/>
    <property type="evidence" value="ECO:0007669"/>
    <property type="project" value="TreeGrafter"/>
</dbReference>
<evidence type="ECO:0000313" key="9">
    <source>
        <dbReference type="EMBL" id="KKQ86858.1"/>
    </source>
</evidence>
<evidence type="ECO:0000313" key="10">
    <source>
        <dbReference type="Proteomes" id="UP000033934"/>
    </source>
</evidence>
<keyword evidence="2 7" id="KW-0699">rRNA-binding</keyword>
<dbReference type="NCBIfam" id="TIGR00060">
    <property type="entry name" value="L18_bact"/>
    <property type="match status" value="1"/>
</dbReference>
<dbReference type="GO" id="GO:0005840">
    <property type="term" value="C:ribosome"/>
    <property type="evidence" value="ECO:0007669"/>
    <property type="project" value="UniProtKB-KW"/>
</dbReference>
<evidence type="ECO:0000256" key="5">
    <source>
        <dbReference type="ARBA" id="ARBA00023274"/>
    </source>
</evidence>
<keyword evidence="4 7" id="KW-0689">Ribosomal protein</keyword>
<name>A0A0G0L4F2_9BACT</name>
<organism evidence="9 10">
    <name type="scientific">Berkelbacteria bacterium GW2011_GWA2_38_9</name>
    <dbReference type="NCBI Taxonomy" id="1618334"/>
    <lineage>
        <taxon>Bacteria</taxon>
        <taxon>Candidatus Berkelbacteria</taxon>
    </lineage>
</organism>
<dbReference type="GO" id="GO:0005737">
    <property type="term" value="C:cytoplasm"/>
    <property type="evidence" value="ECO:0007669"/>
    <property type="project" value="UniProtKB-ARBA"/>
</dbReference>
<dbReference type="EMBL" id="LBVO01000061">
    <property type="protein sequence ID" value="KKQ86858.1"/>
    <property type="molecule type" value="Genomic_DNA"/>
</dbReference>
<evidence type="ECO:0000256" key="1">
    <source>
        <dbReference type="ARBA" id="ARBA00007116"/>
    </source>
</evidence>
<evidence type="ECO:0000256" key="8">
    <source>
        <dbReference type="SAM" id="MobiDB-lite"/>
    </source>
</evidence>
<dbReference type="InterPro" id="IPR004389">
    <property type="entry name" value="Ribosomal_uL18_bac-type"/>
</dbReference>
<dbReference type="Pfam" id="PF00861">
    <property type="entry name" value="Ribosomal_L18p"/>
    <property type="match status" value="1"/>
</dbReference>
<dbReference type="Gene3D" id="3.30.420.100">
    <property type="match status" value="1"/>
</dbReference>